<dbReference type="EMBL" id="JARKHS020035962">
    <property type="protein sequence ID" value="KAK8756716.1"/>
    <property type="molecule type" value="Genomic_DNA"/>
</dbReference>
<dbReference type="GO" id="GO:0003677">
    <property type="term" value="F:DNA binding"/>
    <property type="evidence" value="ECO:0007669"/>
    <property type="project" value="UniProtKB-KW"/>
</dbReference>
<dbReference type="GO" id="GO:0005634">
    <property type="term" value="C:nucleus"/>
    <property type="evidence" value="ECO:0007669"/>
    <property type="project" value="UniProtKB-SubCell"/>
</dbReference>
<evidence type="ECO:0000313" key="6">
    <source>
        <dbReference type="Proteomes" id="UP001321473"/>
    </source>
</evidence>
<dbReference type="Pfam" id="PF03221">
    <property type="entry name" value="HTH_Tnp_Tc5"/>
    <property type="match status" value="1"/>
</dbReference>
<evidence type="ECO:0000259" key="4">
    <source>
        <dbReference type="PROSITE" id="PS51253"/>
    </source>
</evidence>
<reference evidence="5 6" key="1">
    <citation type="journal article" date="2023" name="Arcadia Sci">
        <title>De novo assembly of a long-read Amblyomma americanum tick genome.</title>
        <authorList>
            <person name="Chou S."/>
            <person name="Poskanzer K.E."/>
            <person name="Rollins M."/>
            <person name="Thuy-Boun P.S."/>
        </authorList>
    </citation>
    <scope>NUCLEOTIDE SEQUENCE [LARGE SCALE GENOMIC DNA]</scope>
    <source>
        <strain evidence="5">F_SG_1</strain>
        <tissue evidence="5">Salivary glands</tissue>
    </source>
</reference>
<feature type="domain" description="HTH CENPB-type" evidence="4">
    <location>
        <begin position="120"/>
        <end position="197"/>
    </location>
</feature>
<dbReference type="InterPro" id="IPR009057">
    <property type="entry name" value="Homeodomain-like_sf"/>
</dbReference>
<keyword evidence="3" id="KW-0539">Nucleus</keyword>
<dbReference type="Pfam" id="PF05225">
    <property type="entry name" value="HTH_psq"/>
    <property type="match status" value="1"/>
</dbReference>
<evidence type="ECO:0000256" key="3">
    <source>
        <dbReference type="ARBA" id="ARBA00023242"/>
    </source>
</evidence>
<dbReference type="InterPro" id="IPR006600">
    <property type="entry name" value="HTH_CenpB_DNA-bd_dom"/>
</dbReference>
<keyword evidence="2" id="KW-0238">DNA-binding</keyword>
<accession>A0AAQ4D2M6</accession>
<evidence type="ECO:0000256" key="2">
    <source>
        <dbReference type="ARBA" id="ARBA00023125"/>
    </source>
</evidence>
<dbReference type="SUPFAM" id="SSF46689">
    <property type="entry name" value="Homeodomain-like"/>
    <property type="match status" value="1"/>
</dbReference>
<dbReference type="Proteomes" id="UP001321473">
    <property type="component" value="Unassembled WGS sequence"/>
</dbReference>
<dbReference type="Gene3D" id="1.10.10.60">
    <property type="entry name" value="Homeodomain-like"/>
    <property type="match status" value="1"/>
</dbReference>
<comment type="subcellular location">
    <subcellularLocation>
        <location evidence="1">Nucleus</location>
    </subcellularLocation>
</comment>
<sequence>MRQCLVDGSTRTIGSRLPAFVIYWQPTTCRIFLSTKRAKYLPVGSALPALRSVARKANSAAMVRHYKRKSDKATWDPDALQQAVHLIRSGAMKTQSASLVFGIPHGTLRDRVKRNMDLPPHLGRKCALGEDFERELSDFVLELQRRSVAIDKITLRKLAYDIAVKNGLNHPFSAKTKRAGKDWCQGFLRRHPDLQVTSPRTLRTATALKLSDPKTQILSENVCMSPEESHCNAVDSNDSDDDGPPTMVPLPSCIAPSSDRFVASPLRGAPTIPSLTPSWGSSEVKQEVNGYADGLRAGGLELLANTAVLTTSIPQDGDDENLPD</sequence>
<evidence type="ECO:0000256" key="1">
    <source>
        <dbReference type="ARBA" id="ARBA00004123"/>
    </source>
</evidence>
<dbReference type="AlphaFoldDB" id="A0AAQ4D2M6"/>
<organism evidence="5 6">
    <name type="scientific">Amblyomma americanum</name>
    <name type="common">Lone star tick</name>
    <dbReference type="NCBI Taxonomy" id="6943"/>
    <lineage>
        <taxon>Eukaryota</taxon>
        <taxon>Metazoa</taxon>
        <taxon>Ecdysozoa</taxon>
        <taxon>Arthropoda</taxon>
        <taxon>Chelicerata</taxon>
        <taxon>Arachnida</taxon>
        <taxon>Acari</taxon>
        <taxon>Parasitiformes</taxon>
        <taxon>Ixodida</taxon>
        <taxon>Ixodoidea</taxon>
        <taxon>Ixodidae</taxon>
        <taxon>Amblyomminae</taxon>
        <taxon>Amblyomma</taxon>
    </lineage>
</organism>
<protein>
    <recommendedName>
        <fullName evidence="4">HTH CENPB-type domain-containing protein</fullName>
    </recommendedName>
</protein>
<comment type="caution">
    <text evidence="5">The sequence shown here is derived from an EMBL/GenBank/DDBJ whole genome shotgun (WGS) entry which is preliminary data.</text>
</comment>
<keyword evidence="6" id="KW-1185">Reference proteome</keyword>
<proteinExistence type="predicted"/>
<gene>
    <name evidence="5" type="ORF">V5799_000581</name>
</gene>
<dbReference type="InterPro" id="IPR007889">
    <property type="entry name" value="HTH_Psq"/>
</dbReference>
<dbReference type="PROSITE" id="PS51253">
    <property type="entry name" value="HTH_CENPB"/>
    <property type="match status" value="1"/>
</dbReference>
<name>A0AAQ4D2M6_AMBAM</name>
<evidence type="ECO:0000313" key="5">
    <source>
        <dbReference type="EMBL" id="KAK8756716.1"/>
    </source>
</evidence>